<evidence type="ECO:0000256" key="3">
    <source>
        <dbReference type="ARBA" id="ARBA00022801"/>
    </source>
</evidence>
<proteinExistence type="inferred from homology"/>
<keyword evidence="13" id="KW-1185">Reference proteome</keyword>
<evidence type="ECO:0000256" key="5">
    <source>
        <dbReference type="ARBA" id="ARBA00022984"/>
    </source>
</evidence>
<feature type="active site" description="Proton acceptor" evidence="7">
    <location>
        <position position="61"/>
    </location>
</feature>
<comment type="similarity">
    <text evidence="1 9">Belongs to the peptidase S11 family.</text>
</comment>
<dbReference type="InterPro" id="IPR018044">
    <property type="entry name" value="Peptidase_S11"/>
</dbReference>
<keyword evidence="4" id="KW-0133">Cell shape</keyword>
<dbReference type="Gene3D" id="3.40.710.10">
    <property type="entry name" value="DD-peptidase/beta-lactamase superfamily"/>
    <property type="match status" value="1"/>
</dbReference>
<dbReference type="PANTHER" id="PTHR21581:SF33">
    <property type="entry name" value="D-ALANYL-D-ALANINE CARBOXYPEPTIDASE DACB"/>
    <property type="match status" value="1"/>
</dbReference>
<dbReference type="Pfam" id="PF00768">
    <property type="entry name" value="Peptidase_S11"/>
    <property type="match status" value="1"/>
</dbReference>
<keyword evidence="12" id="KW-0121">Carboxypeptidase</keyword>
<dbReference type="PANTHER" id="PTHR21581">
    <property type="entry name" value="D-ALANYL-D-ALANINE CARBOXYPEPTIDASE"/>
    <property type="match status" value="1"/>
</dbReference>
<dbReference type="InterPro" id="IPR012338">
    <property type="entry name" value="Beta-lactam/transpept-like"/>
</dbReference>
<feature type="domain" description="Peptidase S11 D-alanyl-D-alanine carboxypeptidase A N-terminal" evidence="11">
    <location>
        <begin position="23"/>
        <end position="251"/>
    </location>
</feature>
<dbReference type="InterPro" id="IPR001967">
    <property type="entry name" value="Peptidase_S11_N"/>
</dbReference>
<keyword evidence="5" id="KW-0573">Peptidoglycan synthesis</keyword>
<evidence type="ECO:0000256" key="6">
    <source>
        <dbReference type="ARBA" id="ARBA00023316"/>
    </source>
</evidence>
<gene>
    <name evidence="12" type="primary">dacB</name>
    <name evidence="12" type="ORF">ADA01nite_12330</name>
</gene>
<organism evidence="12 13">
    <name type="scientific">Aneurinibacillus danicus</name>
    <dbReference type="NCBI Taxonomy" id="267746"/>
    <lineage>
        <taxon>Bacteria</taxon>
        <taxon>Bacillati</taxon>
        <taxon>Bacillota</taxon>
        <taxon>Bacilli</taxon>
        <taxon>Bacillales</taxon>
        <taxon>Paenibacillaceae</taxon>
        <taxon>Aneurinibacillus group</taxon>
        <taxon>Aneurinibacillus</taxon>
    </lineage>
</organism>
<dbReference type="AlphaFoldDB" id="A0A511V7V2"/>
<dbReference type="GO" id="GO:0009252">
    <property type="term" value="P:peptidoglycan biosynthetic process"/>
    <property type="evidence" value="ECO:0007669"/>
    <property type="project" value="UniProtKB-KW"/>
</dbReference>
<evidence type="ECO:0000259" key="11">
    <source>
        <dbReference type="Pfam" id="PF00768"/>
    </source>
</evidence>
<protein>
    <submittedName>
        <fullName evidence="12">D-alanyl-D-alanine carboxypeptidase DacB</fullName>
    </submittedName>
</protein>
<feature type="active site" description="Acyl-ester intermediate" evidence="7">
    <location>
        <position position="58"/>
    </location>
</feature>
<feature type="signal peptide" evidence="10">
    <location>
        <begin position="1"/>
        <end position="21"/>
    </location>
</feature>
<sequence>MRKLVIILVICLLMLPQLTQATGPAPPPVSAETAVLIDVASGRILAEKQGDKRMRIASLTKIMTAIVALEEGNSQDIVTTPNSAYAKEGSSIYLKRGEKMKMEDMLYGLMLRSGNDAAVAIAEHVGGSIEGFARLMNEKAEYIGMESSHFTNPHGLDDSDNHYSTARDMAILTAYALRNPEFRKIVSTEVKHIPWEGEQWDRKLLNKNKMLRLYKGADGVKTGYTKLAKRCLSSSATRDGQQLAVVVLNAPQDWDDSMSWLDYGFSQYPRTDIVRENERVGEDKQENGAIAYYSSRAFSYPLTAEEKSKVGKRIVRNIKQPFLEITLDDTVIGRVALTLEQETMAQAIGHRFTSNLESFVRTMLEGI</sequence>
<name>A0A511V7V2_9BACL</name>
<evidence type="ECO:0000256" key="10">
    <source>
        <dbReference type="SAM" id="SignalP"/>
    </source>
</evidence>
<evidence type="ECO:0000256" key="7">
    <source>
        <dbReference type="PIRSR" id="PIRSR618044-1"/>
    </source>
</evidence>
<dbReference type="GO" id="GO:0008360">
    <property type="term" value="P:regulation of cell shape"/>
    <property type="evidence" value="ECO:0007669"/>
    <property type="project" value="UniProtKB-KW"/>
</dbReference>
<evidence type="ECO:0000313" key="12">
    <source>
        <dbReference type="EMBL" id="GEN33773.1"/>
    </source>
</evidence>
<dbReference type="GO" id="GO:0071555">
    <property type="term" value="P:cell wall organization"/>
    <property type="evidence" value="ECO:0007669"/>
    <property type="project" value="UniProtKB-KW"/>
</dbReference>
<reference evidence="12 13" key="1">
    <citation type="submission" date="2019-07" db="EMBL/GenBank/DDBJ databases">
        <title>Whole genome shotgun sequence of Aneurinibacillus danicus NBRC 102444.</title>
        <authorList>
            <person name="Hosoyama A."/>
            <person name="Uohara A."/>
            <person name="Ohji S."/>
            <person name="Ichikawa N."/>
        </authorList>
    </citation>
    <scope>NUCLEOTIDE SEQUENCE [LARGE SCALE GENOMIC DNA]</scope>
    <source>
        <strain evidence="12 13">NBRC 102444</strain>
    </source>
</reference>
<dbReference type="PRINTS" id="PR00725">
    <property type="entry name" value="DADACBPTASE1"/>
</dbReference>
<dbReference type="GO" id="GO:0006508">
    <property type="term" value="P:proteolysis"/>
    <property type="evidence" value="ECO:0007669"/>
    <property type="project" value="InterPro"/>
</dbReference>
<evidence type="ECO:0000256" key="9">
    <source>
        <dbReference type="RuleBase" id="RU004016"/>
    </source>
</evidence>
<comment type="caution">
    <text evidence="12">The sequence shown here is derived from an EMBL/GenBank/DDBJ whole genome shotgun (WGS) entry which is preliminary data.</text>
</comment>
<feature type="binding site" evidence="8">
    <location>
        <position position="221"/>
    </location>
    <ligand>
        <name>substrate</name>
    </ligand>
</feature>
<feature type="active site" evidence="7">
    <location>
        <position position="113"/>
    </location>
</feature>
<dbReference type="SUPFAM" id="SSF56601">
    <property type="entry name" value="beta-lactamase/transpeptidase-like"/>
    <property type="match status" value="1"/>
</dbReference>
<keyword evidence="3" id="KW-0378">Hydrolase</keyword>
<evidence type="ECO:0000313" key="13">
    <source>
        <dbReference type="Proteomes" id="UP000321157"/>
    </source>
</evidence>
<accession>A0A511V7V2</accession>
<feature type="chain" id="PRO_5022030846" evidence="10">
    <location>
        <begin position="22"/>
        <end position="367"/>
    </location>
</feature>
<keyword evidence="2 10" id="KW-0732">Signal</keyword>
<evidence type="ECO:0000256" key="1">
    <source>
        <dbReference type="ARBA" id="ARBA00007164"/>
    </source>
</evidence>
<evidence type="ECO:0000256" key="8">
    <source>
        <dbReference type="PIRSR" id="PIRSR618044-2"/>
    </source>
</evidence>
<dbReference type="EMBL" id="BJXX01000052">
    <property type="protein sequence ID" value="GEN33773.1"/>
    <property type="molecule type" value="Genomic_DNA"/>
</dbReference>
<evidence type="ECO:0000256" key="2">
    <source>
        <dbReference type="ARBA" id="ARBA00022729"/>
    </source>
</evidence>
<dbReference type="Proteomes" id="UP000321157">
    <property type="component" value="Unassembled WGS sequence"/>
</dbReference>
<keyword evidence="6" id="KW-0961">Cell wall biogenesis/degradation</keyword>
<evidence type="ECO:0000256" key="4">
    <source>
        <dbReference type="ARBA" id="ARBA00022960"/>
    </source>
</evidence>
<keyword evidence="12" id="KW-0645">Protease</keyword>
<dbReference type="GO" id="GO:0009002">
    <property type="term" value="F:serine-type D-Ala-D-Ala carboxypeptidase activity"/>
    <property type="evidence" value="ECO:0007669"/>
    <property type="project" value="InterPro"/>
</dbReference>